<keyword evidence="1" id="KW-0413">Isomerase</keyword>
<dbReference type="EMBL" id="RQXW01000001">
    <property type="protein sequence ID" value="RTE67526.1"/>
    <property type="molecule type" value="Genomic_DNA"/>
</dbReference>
<dbReference type="RefSeq" id="WP_126156737.1">
    <property type="nucleotide sequence ID" value="NZ_RQXW01000001.1"/>
</dbReference>
<name>A0A430KVN1_9GAMM</name>
<protein>
    <submittedName>
        <fullName evidence="1">5-carboxymethyl-2-hydroxymuconate Delta-isomerase</fullName>
    </submittedName>
</protein>
<proteinExistence type="predicted"/>
<sequence length="129" mass="14577">MPHFIMEYSANLDDDLDIPALFEKLNDTAIATGVFPIGGIRTRAVRCEFFRVGEGDPDNTFVHLTAKVGSGRSPEVLKAASDTIFETFSASLKPIFDRRWMSVGFEMIELHPERNYRMNNIHKKLADKA</sequence>
<dbReference type="GO" id="GO:0008704">
    <property type="term" value="F:5-carboxymethyl-2-hydroxymuconate delta-isomerase activity"/>
    <property type="evidence" value="ECO:0007669"/>
    <property type="project" value="InterPro"/>
</dbReference>
<dbReference type="Proteomes" id="UP000283087">
    <property type="component" value="Unassembled WGS sequence"/>
</dbReference>
<accession>A0A430KVN1</accession>
<organism evidence="1 2">
    <name type="scientific">Amphritea opalescens</name>
    <dbReference type="NCBI Taxonomy" id="2490544"/>
    <lineage>
        <taxon>Bacteria</taxon>
        <taxon>Pseudomonadati</taxon>
        <taxon>Pseudomonadota</taxon>
        <taxon>Gammaproteobacteria</taxon>
        <taxon>Oceanospirillales</taxon>
        <taxon>Oceanospirillaceae</taxon>
        <taxon>Amphritea</taxon>
    </lineage>
</organism>
<dbReference type="SUPFAM" id="SSF55331">
    <property type="entry name" value="Tautomerase/MIF"/>
    <property type="match status" value="1"/>
</dbReference>
<evidence type="ECO:0000313" key="2">
    <source>
        <dbReference type="Proteomes" id="UP000283087"/>
    </source>
</evidence>
<dbReference type="OrthoDB" id="9814215at2"/>
<dbReference type="Gene3D" id="3.30.429.10">
    <property type="entry name" value="Macrophage Migration Inhibitory Factor"/>
    <property type="match status" value="1"/>
</dbReference>
<dbReference type="PANTHER" id="PTHR37950">
    <property type="entry name" value="4-HYDROXYPHENYLACETATE CATABOLISM PROTEIN"/>
    <property type="match status" value="1"/>
</dbReference>
<gene>
    <name evidence="1" type="ORF">EH243_00840</name>
</gene>
<dbReference type="AlphaFoldDB" id="A0A430KVN1"/>
<dbReference type="PANTHER" id="PTHR37950:SF1">
    <property type="entry name" value="4-HYDROXYPHENYLACETATE CATABOLISM PROTEIN"/>
    <property type="match status" value="1"/>
</dbReference>
<dbReference type="InterPro" id="IPR004220">
    <property type="entry name" value="5-COMe_2-OHmuconate_Isoase"/>
</dbReference>
<keyword evidence="2" id="KW-1185">Reference proteome</keyword>
<dbReference type="CDD" id="cd00580">
    <property type="entry name" value="CHMI"/>
    <property type="match status" value="1"/>
</dbReference>
<reference evidence="1 2" key="1">
    <citation type="submission" date="2018-11" db="EMBL/GenBank/DDBJ databases">
        <title>The draft genome sequence of Amphritea opalescens ANRC-JH13T.</title>
        <authorList>
            <person name="Fang Z."/>
            <person name="Zhang Y."/>
            <person name="Han X."/>
        </authorList>
    </citation>
    <scope>NUCLEOTIDE SEQUENCE [LARGE SCALE GENOMIC DNA]</scope>
    <source>
        <strain evidence="1 2">ANRC-JH13</strain>
    </source>
</reference>
<dbReference type="Pfam" id="PF02962">
    <property type="entry name" value="CHMI"/>
    <property type="match status" value="1"/>
</dbReference>
<dbReference type="InterPro" id="IPR014347">
    <property type="entry name" value="Tautomerase/MIF_sf"/>
</dbReference>
<comment type="caution">
    <text evidence="1">The sequence shown here is derived from an EMBL/GenBank/DDBJ whole genome shotgun (WGS) entry which is preliminary data.</text>
</comment>
<evidence type="ECO:0000313" key="1">
    <source>
        <dbReference type="EMBL" id="RTE67526.1"/>
    </source>
</evidence>